<protein>
    <submittedName>
        <fullName evidence="1">Uncharacterized protein</fullName>
    </submittedName>
</protein>
<dbReference type="Proteomes" id="UP001152795">
    <property type="component" value="Unassembled WGS sequence"/>
</dbReference>
<sequence length="746" mass="84673">LRRLINTNGKERPWKRYMLSRIPYSANGCCGYQLEWQLITSGDVELNPGPDTNTSGNEQSRRVVNHPIMNSSNKSLKIGEWNVNNLTDVKFEQIKLFLTSHNIDVMFLIETFLKPNVSGSVYEIPGYSMYRKDRAGNKKGGGILAYVNSQLKANRLYDLEDENVEIMWLSICPYSSNRALLAGAVYRPPSSNADTDIKLENNIENAYLKNYEMHILVLDIGLSDHLPLIIQRKYSKAKRSSKQLHNTIKYRNFKNLNADEFVKSLECTAWDSAFVFDDINDIADSIEKMLIEVVDMYMPLNHKRVKKQNQPAWMSDEIMNSIRNRDNLLKKARKSNIPADWALYKHARCKTTNMIKFSKRQFIQESIENNQGNPKGIWKVLKSLSGKKNNPITIDELKVNDAVVKDKAEIAEAMNDAFINIASRISQGNQNNAEFDGEKLVDFVKLKIGKDCFEIPPITSTQVLAALNSMPTNKSTGCDGLSARILKLAAPVLSQPFCRLMNYSISSGTFPIKWKTAKVTPLHKSGSRDDADNYRPISILPVISKVLEKHVATSFYKYLQDHNLLYKFQSGFRANHSTETALINLVDELFFNMDDDKVTCLTFIDFKKAFDLINHKTLLKKLAIYGVDGSSIAWFTSYLSARKQFVKLNECVSTCQVVSQGVPQGSILGPLLFITFINDMPLHMPDPNVEIYADDTTLARSASIDKLPVLTRMINQDLICLERWCNENGMVINTSKTKCCNIHKNN</sequence>
<name>A0A7D9LVY6_PARCT</name>
<dbReference type="PANTHER" id="PTHR47510">
    <property type="entry name" value="REVERSE TRANSCRIPTASE DOMAIN-CONTAINING PROTEIN"/>
    <property type="match status" value="1"/>
</dbReference>
<keyword evidence="2" id="KW-1185">Reference proteome</keyword>
<dbReference type="CDD" id="cd01650">
    <property type="entry name" value="RT_nLTR_like"/>
    <property type="match status" value="1"/>
</dbReference>
<dbReference type="PROSITE" id="PS50878">
    <property type="entry name" value="RT_POL"/>
    <property type="match status" value="1"/>
</dbReference>
<comment type="caution">
    <text evidence="1">The sequence shown here is derived from an EMBL/GenBank/DDBJ whole genome shotgun (WGS) entry which is preliminary data.</text>
</comment>
<gene>
    <name evidence="1" type="ORF">PACLA_8A025804</name>
</gene>
<dbReference type="Pfam" id="PF00078">
    <property type="entry name" value="RVT_1"/>
    <property type="match status" value="1"/>
</dbReference>
<evidence type="ECO:0000313" key="1">
    <source>
        <dbReference type="EMBL" id="CAB4039686.1"/>
    </source>
</evidence>
<dbReference type="EMBL" id="CACRXK020025723">
    <property type="protein sequence ID" value="CAB4039686.1"/>
    <property type="molecule type" value="Genomic_DNA"/>
</dbReference>
<dbReference type="SUPFAM" id="SSF56672">
    <property type="entry name" value="DNA/RNA polymerases"/>
    <property type="match status" value="1"/>
</dbReference>
<dbReference type="Gene3D" id="3.60.10.10">
    <property type="entry name" value="Endonuclease/exonuclease/phosphatase"/>
    <property type="match status" value="1"/>
</dbReference>
<dbReference type="SUPFAM" id="SSF56219">
    <property type="entry name" value="DNase I-like"/>
    <property type="match status" value="1"/>
</dbReference>
<dbReference type="InterPro" id="IPR036691">
    <property type="entry name" value="Endo/exonu/phosph_ase_sf"/>
</dbReference>
<feature type="non-terminal residue" evidence="1">
    <location>
        <position position="746"/>
    </location>
</feature>
<dbReference type="InterPro" id="IPR043502">
    <property type="entry name" value="DNA/RNA_pol_sf"/>
</dbReference>
<dbReference type="PANTHER" id="PTHR47510:SF3">
    <property type="entry name" value="ENDO_EXONUCLEASE_PHOSPHATASE DOMAIN-CONTAINING PROTEIN"/>
    <property type="match status" value="1"/>
</dbReference>
<proteinExistence type="predicted"/>
<reference evidence="1" key="1">
    <citation type="submission" date="2020-04" db="EMBL/GenBank/DDBJ databases">
        <authorList>
            <person name="Alioto T."/>
            <person name="Alioto T."/>
            <person name="Gomez Garrido J."/>
        </authorList>
    </citation>
    <scope>NUCLEOTIDE SEQUENCE</scope>
    <source>
        <strain evidence="1">A484AB</strain>
    </source>
</reference>
<dbReference type="InterPro" id="IPR000477">
    <property type="entry name" value="RT_dom"/>
</dbReference>
<dbReference type="OrthoDB" id="5976521at2759"/>
<accession>A0A7D9LVY6</accession>
<evidence type="ECO:0000313" key="2">
    <source>
        <dbReference type="Proteomes" id="UP001152795"/>
    </source>
</evidence>
<dbReference type="AlphaFoldDB" id="A0A7D9LVY6"/>
<organism evidence="1 2">
    <name type="scientific">Paramuricea clavata</name>
    <name type="common">Red gorgonian</name>
    <name type="synonym">Violescent sea-whip</name>
    <dbReference type="NCBI Taxonomy" id="317549"/>
    <lineage>
        <taxon>Eukaryota</taxon>
        <taxon>Metazoa</taxon>
        <taxon>Cnidaria</taxon>
        <taxon>Anthozoa</taxon>
        <taxon>Octocorallia</taxon>
        <taxon>Malacalcyonacea</taxon>
        <taxon>Plexauridae</taxon>
        <taxon>Paramuricea</taxon>
    </lineage>
</organism>